<proteinExistence type="predicted"/>
<accession>A0A8S1MAV1</accession>
<name>A0A8S1MAV1_9CILI</name>
<gene>
    <name evidence="1" type="ORF">PSON_ATCC_30995.1.T0360098</name>
</gene>
<sequence>MKTPFKKQPKSIQEIIKDFLTKEMEKESKKNINIVILPTKIGQSSWRTRNFGRISTSNNKTIDQNVIVTPNNYNQISTINQSQISSSNDKTKNKSKQDKLVNITQQQQNQYKRKVEIQKTKSHRKSFSLNTNKSIYQKLPNLPRRINYFTEVAKSLELKFNDTIEGYQVEQDDMSFEIDEYVKMKYIKQIQYQEI</sequence>
<evidence type="ECO:0000313" key="2">
    <source>
        <dbReference type="Proteomes" id="UP000692954"/>
    </source>
</evidence>
<dbReference type="AlphaFoldDB" id="A0A8S1MAV1"/>
<comment type="caution">
    <text evidence="1">The sequence shown here is derived from an EMBL/GenBank/DDBJ whole genome shotgun (WGS) entry which is preliminary data.</text>
</comment>
<organism evidence="1 2">
    <name type="scientific">Paramecium sonneborni</name>
    <dbReference type="NCBI Taxonomy" id="65129"/>
    <lineage>
        <taxon>Eukaryota</taxon>
        <taxon>Sar</taxon>
        <taxon>Alveolata</taxon>
        <taxon>Ciliophora</taxon>
        <taxon>Intramacronucleata</taxon>
        <taxon>Oligohymenophorea</taxon>
        <taxon>Peniculida</taxon>
        <taxon>Parameciidae</taxon>
        <taxon>Paramecium</taxon>
    </lineage>
</organism>
<dbReference type="EMBL" id="CAJJDN010000036">
    <property type="protein sequence ID" value="CAD8077377.1"/>
    <property type="molecule type" value="Genomic_DNA"/>
</dbReference>
<dbReference type="Proteomes" id="UP000692954">
    <property type="component" value="Unassembled WGS sequence"/>
</dbReference>
<keyword evidence="2" id="KW-1185">Reference proteome</keyword>
<evidence type="ECO:0000313" key="1">
    <source>
        <dbReference type="EMBL" id="CAD8077377.1"/>
    </source>
</evidence>
<reference evidence="1" key="1">
    <citation type="submission" date="2021-01" db="EMBL/GenBank/DDBJ databases">
        <authorList>
            <consortium name="Genoscope - CEA"/>
            <person name="William W."/>
        </authorList>
    </citation>
    <scope>NUCLEOTIDE SEQUENCE</scope>
</reference>
<protein>
    <submittedName>
        <fullName evidence="1">Uncharacterized protein</fullName>
    </submittedName>
</protein>